<dbReference type="Proteomes" id="UP000244223">
    <property type="component" value="Unassembled WGS sequence"/>
</dbReference>
<evidence type="ECO:0000256" key="4">
    <source>
        <dbReference type="ARBA" id="ARBA00022840"/>
    </source>
</evidence>
<evidence type="ECO:0000256" key="3">
    <source>
        <dbReference type="ARBA" id="ARBA00022748"/>
    </source>
</evidence>
<evidence type="ECO:0000313" key="9">
    <source>
        <dbReference type="Proteomes" id="UP000244223"/>
    </source>
</evidence>
<keyword evidence="9" id="KW-1185">Reference proteome</keyword>
<organism evidence="8 9">
    <name type="scientific">Agitococcus lubricus</name>
    <dbReference type="NCBI Taxonomy" id="1077255"/>
    <lineage>
        <taxon>Bacteria</taxon>
        <taxon>Pseudomonadati</taxon>
        <taxon>Pseudomonadota</taxon>
        <taxon>Gammaproteobacteria</taxon>
        <taxon>Moraxellales</taxon>
        <taxon>Moraxellaceae</taxon>
        <taxon>Agitococcus</taxon>
    </lineage>
</organism>
<evidence type="ECO:0000256" key="1">
    <source>
        <dbReference type="ARBA" id="ARBA00022448"/>
    </source>
</evidence>
<evidence type="ECO:0000259" key="7">
    <source>
        <dbReference type="PROSITE" id="PS50893"/>
    </source>
</evidence>
<dbReference type="GO" id="GO:0016887">
    <property type="term" value="F:ATP hydrolysis activity"/>
    <property type="evidence" value="ECO:0007669"/>
    <property type="project" value="InterPro"/>
</dbReference>
<feature type="domain" description="ABC transporter" evidence="7">
    <location>
        <begin position="7"/>
        <end position="217"/>
    </location>
</feature>
<reference evidence="8 9" key="1">
    <citation type="submission" date="2018-04" db="EMBL/GenBank/DDBJ databases">
        <title>Genomic Encyclopedia of Archaeal and Bacterial Type Strains, Phase II (KMG-II): from individual species to whole genera.</title>
        <authorList>
            <person name="Goeker M."/>
        </authorList>
    </citation>
    <scope>NUCLEOTIDE SEQUENCE [LARGE SCALE GENOMIC DNA]</scope>
    <source>
        <strain evidence="8 9">DSM 5822</strain>
    </source>
</reference>
<keyword evidence="4" id="KW-0067">ATP-binding</keyword>
<name>A0A2T5IZE5_9GAMM</name>
<dbReference type="PROSITE" id="PS50893">
    <property type="entry name" value="ABC_TRANSPORTER_2"/>
    <property type="match status" value="1"/>
</dbReference>
<dbReference type="NCBIfam" id="TIGR01189">
    <property type="entry name" value="ccmA"/>
    <property type="match status" value="1"/>
</dbReference>
<dbReference type="PANTHER" id="PTHR43499:SF1">
    <property type="entry name" value="ABC TRANSPORTER I FAMILY MEMBER 1"/>
    <property type="match status" value="1"/>
</dbReference>
<sequence length="217" mass="24004">MSLVGRVKLLAVTHLQAVRDDRVLFSQLDFSLHPSEMLQIVGPNGTGKTTLLHGLMGLAPLSAGEIFWQQQSIQESPHLFRQNVSFLGHLLGLKMLLNPIENLVFLLQLRQKKVSPNTIEHALAKVGLAGYEDVPIANLSAGQKRRVALARLFLEQSPLWILDEPFTAIDLAGVQALEGWLQQHCQQGGMVLLTTHHVFTAGVPVRQLDLSQFAERS</sequence>
<dbReference type="GO" id="GO:0017004">
    <property type="term" value="P:cytochrome complex assembly"/>
    <property type="evidence" value="ECO:0007669"/>
    <property type="project" value="UniProtKB-KW"/>
</dbReference>
<dbReference type="InterPro" id="IPR003439">
    <property type="entry name" value="ABC_transporter-like_ATP-bd"/>
</dbReference>
<dbReference type="InterPro" id="IPR005895">
    <property type="entry name" value="ABC_transptr_haem_export_CcmA"/>
</dbReference>
<gene>
    <name evidence="8" type="ORF">C8N29_107146</name>
</gene>
<keyword evidence="6" id="KW-0472">Membrane</keyword>
<keyword evidence="5" id="KW-1278">Translocase</keyword>
<proteinExistence type="predicted"/>
<dbReference type="NCBIfam" id="NF010061">
    <property type="entry name" value="PRK13538.1"/>
    <property type="match status" value="1"/>
</dbReference>
<keyword evidence="3" id="KW-0201">Cytochrome c-type biogenesis</keyword>
<dbReference type="SMART" id="SM00382">
    <property type="entry name" value="AAA"/>
    <property type="match status" value="1"/>
</dbReference>
<dbReference type="GO" id="GO:0022857">
    <property type="term" value="F:transmembrane transporter activity"/>
    <property type="evidence" value="ECO:0007669"/>
    <property type="project" value="InterPro"/>
</dbReference>
<comment type="caution">
    <text evidence="8">The sequence shown here is derived from an EMBL/GenBank/DDBJ whole genome shotgun (WGS) entry which is preliminary data.</text>
</comment>
<dbReference type="PROSITE" id="PS00211">
    <property type="entry name" value="ABC_TRANSPORTER_1"/>
    <property type="match status" value="1"/>
</dbReference>
<dbReference type="GO" id="GO:0005524">
    <property type="term" value="F:ATP binding"/>
    <property type="evidence" value="ECO:0007669"/>
    <property type="project" value="UniProtKB-KW"/>
</dbReference>
<dbReference type="Pfam" id="PF00005">
    <property type="entry name" value="ABC_tran"/>
    <property type="match status" value="1"/>
</dbReference>
<dbReference type="AlphaFoldDB" id="A0A2T5IZE5"/>
<evidence type="ECO:0000256" key="2">
    <source>
        <dbReference type="ARBA" id="ARBA00022741"/>
    </source>
</evidence>
<accession>A0A2T5IZE5</accession>
<evidence type="ECO:0000256" key="5">
    <source>
        <dbReference type="ARBA" id="ARBA00022967"/>
    </source>
</evidence>
<protein>
    <submittedName>
        <fullName evidence="8">Heme exporter protein A</fullName>
    </submittedName>
</protein>
<dbReference type="EMBL" id="QAON01000007">
    <property type="protein sequence ID" value="PTQ89413.1"/>
    <property type="molecule type" value="Genomic_DNA"/>
</dbReference>
<dbReference type="InterPro" id="IPR017871">
    <property type="entry name" value="ABC_transporter-like_CS"/>
</dbReference>
<dbReference type="PANTHER" id="PTHR43499">
    <property type="entry name" value="ABC TRANSPORTER I FAMILY MEMBER 1"/>
    <property type="match status" value="1"/>
</dbReference>
<dbReference type="SUPFAM" id="SSF52540">
    <property type="entry name" value="P-loop containing nucleoside triphosphate hydrolases"/>
    <property type="match status" value="1"/>
</dbReference>
<dbReference type="InterPro" id="IPR027417">
    <property type="entry name" value="P-loop_NTPase"/>
</dbReference>
<evidence type="ECO:0000256" key="6">
    <source>
        <dbReference type="ARBA" id="ARBA00023136"/>
    </source>
</evidence>
<keyword evidence="2" id="KW-0547">Nucleotide-binding</keyword>
<evidence type="ECO:0000313" key="8">
    <source>
        <dbReference type="EMBL" id="PTQ89413.1"/>
    </source>
</evidence>
<dbReference type="Gene3D" id="3.40.50.300">
    <property type="entry name" value="P-loop containing nucleotide triphosphate hydrolases"/>
    <property type="match status" value="1"/>
</dbReference>
<dbReference type="InterPro" id="IPR003593">
    <property type="entry name" value="AAA+_ATPase"/>
</dbReference>
<keyword evidence="1" id="KW-0813">Transport</keyword>